<accession>A0A833PAP5</accession>
<gene>
    <name evidence="1" type="ORF">GAK29_04667</name>
</gene>
<organism evidence="1 2">
    <name type="scientific">Acinetobacter bereziniae</name>
    <name type="common">Acinetobacter genomosp. 10</name>
    <dbReference type="NCBI Taxonomy" id="106648"/>
    <lineage>
        <taxon>Bacteria</taxon>
        <taxon>Pseudomonadati</taxon>
        <taxon>Pseudomonadota</taxon>
        <taxon>Gammaproteobacteria</taxon>
        <taxon>Moraxellales</taxon>
        <taxon>Moraxellaceae</taxon>
        <taxon>Acinetobacter</taxon>
    </lineage>
</organism>
<name>A0A833PAP5_ACIBZ</name>
<reference evidence="2" key="1">
    <citation type="journal article" date="2020" name="MBio">
        <title>Horizontal gene transfer to a defensive symbiont with a reduced genome amongst a multipartite beetle microbiome.</title>
        <authorList>
            <person name="Waterworth S.C."/>
            <person name="Florez L.V."/>
            <person name="Rees E.R."/>
            <person name="Hertweck C."/>
            <person name="Kaltenpoth M."/>
            <person name="Kwan J.C."/>
        </authorList>
    </citation>
    <scope>NUCLEOTIDE SEQUENCE [LARGE SCALE GENOMIC DNA]</scope>
</reference>
<evidence type="ECO:0008006" key="3">
    <source>
        <dbReference type="Google" id="ProtNLM"/>
    </source>
</evidence>
<dbReference type="EMBL" id="WNDP01000231">
    <property type="protein sequence ID" value="KAF1014324.1"/>
    <property type="molecule type" value="Genomic_DNA"/>
</dbReference>
<dbReference type="Pfam" id="PF04402">
    <property type="entry name" value="SIMPL"/>
    <property type="match status" value="1"/>
</dbReference>
<evidence type="ECO:0000313" key="1">
    <source>
        <dbReference type="EMBL" id="KAF1014324.1"/>
    </source>
</evidence>
<dbReference type="AlphaFoldDB" id="A0A833PAP5"/>
<dbReference type="Proteomes" id="UP000490535">
    <property type="component" value="Unassembled WGS sequence"/>
</dbReference>
<sequence length="79" mass="8579">MVEASKNFQQHAQILTQAWNKLSYNLVNININTSNSYPQPIYAARASMAKFEAADAGGQNMAAGESKITVNANGSIQFK</sequence>
<protein>
    <recommendedName>
        <fullName evidence="3">DUF541 domain-containing protein</fullName>
    </recommendedName>
</protein>
<proteinExistence type="predicted"/>
<dbReference type="Gene3D" id="3.30.110.170">
    <property type="entry name" value="Protein of unknown function (DUF541), domain 1"/>
    <property type="match status" value="1"/>
</dbReference>
<evidence type="ECO:0000313" key="2">
    <source>
        <dbReference type="Proteomes" id="UP000490535"/>
    </source>
</evidence>
<dbReference type="InterPro" id="IPR007497">
    <property type="entry name" value="SIMPL/DUF541"/>
</dbReference>
<comment type="caution">
    <text evidence="1">The sequence shown here is derived from an EMBL/GenBank/DDBJ whole genome shotgun (WGS) entry which is preliminary data.</text>
</comment>